<evidence type="ECO:0000256" key="2">
    <source>
        <dbReference type="ARBA" id="ARBA00022448"/>
    </source>
</evidence>
<keyword evidence="6 9" id="KW-1133">Transmembrane helix</keyword>
<dbReference type="EMBL" id="CP016540">
    <property type="protein sequence ID" value="ANU26107.1"/>
    <property type="molecule type" value="Genomic_DNA"/>
</dbReference>
<evidence type="ECO:0000256" key="3">
    <source>
        <dbReference type="ARBA" id="ARBA00022475"/>
    </source>
</evidence>
<comment type="subcellular location">
    <subcellularLocation>
        <location evidence="1">Cell inner membrane</location>
        <topology evidence="1">Multi-pass membrane protein</topology>
    </subcellularLocation>
</comment>
<evidence type="ECO:0000313" key="12">
    <source>
        <dbReference type="Proteomes" id="UP000053354"/>
    </source>
</evidence>
<keyword evidence="5 9" id="KW-0812">Transmembrane</keyword>
<keyword evidence="2" id="KW-0813">Transport</keyword>
<dbReference type="PANTHER" id="PTHR35011:SF2">
    <property type="entry name" value="2,3-DIKETO-L-GULONATE TRAP TRANSPORTER SMALL PERMEASE PROTEIN YIAM"/>
    <property type="match status" value="1"/>
</dbReference>
<dbReference type="AlphaFoldDB" id="A0A1B1RYV6"/>
<dbReference type="InterPro" id="IPR055348">
    <property type="entry name" value="DctQ"/>
</dbReference>
<dbReference type="PANTHER" id="PTHR35011">
    <property type="entry name" value="2,3-DIKETO-L-GULONATE TRAP TRANSPORTER SMALL PERMEASE PROTEIN YIAM"/>
    <property type="match status" value="1"/>
</dbReference>
<protein>
    <submittedName>
        <fullName evidence="11">C4-dicarboxylate ABC transporter permease</fullName>
    </submittedName>
</protein>
<dbReference type="KEGG" id="pll:I858_003550"/>
<sequence>MSKWINYMNFGIKHVLNLIMALLVTVVFLQVIFRFILNSPLAWTEELARYSLIWLTFLGASYAMSSKAHIGMEFFVKLFAVPVRKILYSVATCASLLFFLLMVIEGYDLAMQGMAQTSPVLRIPMGLIYMVIPLSGIVLIINMTSQFSKDFKSGGV</sequence>
<dbReference type="Pfam" id="PF04290">
    <property type="entry name" value="DctQ"/>
    <property type="match status" value="1"/>
</dbReference>
<evidence type="ECO:0000256" key="5">
    <source>
        <dbReference type="ARBA" id="ARBA00022692"/>
    </source>
</evidence>
<organism evidence="11 12">
    <name type="scientific">Planococcus versutus</name>
    <dbReference type="NCBI Taxonomy" id="1302659"/>
    <lineage>
        <taxon>Bacteria</taxon>
        <taxon>Bacillati</taxon>
        <taxon>Bacillota</taxon>
        <taxon>Bacilli</taxon>
        <taxon>Bacillales</taxon>
        <taxon>Caryophanaceae</taxon>
        <taxon>Planococcus</taxon>
    </lineage>
</organism>
<dbReference type="RefSeq" id="WP_049694190.1">
    <property type="nucleotide sequence ID" value="NZ_CP016540.2"/>
</dbReference>
<dbReference type="InterPro" id="IPR007387">
    <property type="entry name" value="TRAP_DctQ"/>
</dbReference>
<evidence type="ECO:0000259" key="10">
    <source>
        <dbReference type="Pfam" id="PF04290"/>
    </source>
</evidence>
<evidence type="ECO:0000256" key="1">
    <source>
        <dbReference type="ARBA" id="ARBA00004429"/>
    </source>
</evidence>
<evidence type="ECO:0000256" key="4">
    <source>
        <dbReference type="ARBA" id="ARBA00022519"/>
    </source>
</evidence>
<feature type="transmembrane region" description="Helical" evidence="9">
    <location>
        <begin position="124"/>
        <end position="143"/>
    </location>
</feature>
<keyword evidence="7 9" id="KW-0472">Membrane</keyword>
<feature type="transmembrane region" description="Helical" evidence="9">
    <location>
        <begin position="86"/>
        <end position="104"/>
    </location>
</feature>
<keyword evidence="4" id="KW-0997">Cell inner membrane</keyword>
<dbReference type="Proteomes" id="UP000053354">
    <property type="component" value="Chromosome"/>
</dbReference>
<dbReference type="GO" id="GO:0005886">
    <property type="term" value="C:plasma membrane"/>
    <property type="evidence" value="ECO:0007669"/>
    <property type="project" value="UniProtKB-SubCell"/>
</dbReference>
<feature type="transmembrane region" description="Helical" evidence="9">
    <location>
        <begin position="15"/>
        <end position="36"/>
    </location>
</feature>
<feature type="domain" description="Tripartite ATP-independent periplasmic transporters DctQ component" evidence="10">
    <location>
        <begin position="23"/>
        <end position="151"/>
    </location>
</feature>
<evidence type="ECO:0000256" key="8">
    <source>
        <dbReference type="ARBA" id="ARBA00038436"/>
    </source>
</evidence>
<dbReference type="GO" id="GO:0022857">
    <property type="term" value="F:transmembrane transporter activity"/>
    <property type="evidence" value="ECO:0007669"/>
    <property type="project" value="TreeGrafter"/>
</dbReference>
<evidence type="ECO:0000256" key="9">
    <source>
        <dbReference type="SAM" id="Phobius"/>
    </source>
</evidence>
<evidence type="ECO:0000256" key="6">
    <source>
        <dbReference type="ARBA" id="ARBA00022989"/>
    </source>
</evidence>
<proteinExistence type="inferred from homology"/>
<dbReference type="OrthoDB" id="9815614at2"/>
<comment type="similarity">
    <text evidence="8">Belongs to the TRAP transporter small permease family.</text>
</comment>
<feature type="transmembrane region" description="Helical" evidence="9">
    <location>
        <begin position="48"/>
        <end position="65"/>
    </location>
</feature>
<accession>A0A1B1RYV6</accession>
<dbReference type="GO" id="GO:0015740">
    <property type="term" value="P:C4-dicarboxylate transport"/>
    <property type="evidence" value="ECO:0007669"/>
    <property type="project" value="TreeGrafter"/>
</dbReference>
<evidence type="ECO:0000256" key="7">
    <source>
        <dbReference type="ARBA" id="ARBA00023136"/>
    </source>
</evidence>
<keyword evidence="3" id="KW-1003">Cell membrane</keyword>
<name>A0A1B1RYV6_9BACL</name>
<evidence type="ECO:0000313" key="11">
    <source>
        <dbReference type="EMBL" id="ANU26107.1"/>
    </source>
</evidence>
<gene>
    <name evidence="11" type="ORF">I858_003550</name>
</gene>
<reference evidence="11" key="1">
    <citation type="submission" date="2016-10" db="EMBL/GenBank/DDBJ databases">
        <authorList>
            <person name="See-Too W.S."/>
        </authorList>
    </citation>
    <scope>NUCLEOTIDE SEQUENCE</scope>
    <source>
        <strain evidence="11">L10.15</strain>
    </source>
</reference>
<dbReference type="STRING" id="1302659.I858_003550"/>
<keyword evidence="12" id="KW-1185">Reference proteome</keyword>